<evidence type="ECO:0008006" key="3">
    <source>
        <dbReference type="Google" id="ProtNLM"/>
    </source>
</evidence>
<organism evidence="1 2">
    <name type="scientific">Aquimarina muelleri</name>
    <dbReference type="NCBI Taxonomy" id="279356"/>
    <lineage>
        <taxon>Bacteria</taxon>
        <taxon>Pseudomonadati</taxon>
        <taxon>Bacteroidota</taxon>
        <taxon>Flavobacteriia</taxon>
        <taxon>Flavobacteriales</taxon>
        <taxon>Flavobacteriaceae</taxon>
        <taxon>Aquimarina</taxon>
    </lineage>
</organism>
<keyword evidence="2" id="KW-1185">Reference proteome</keyword>
<comment type="caution">
    <text evidence="1">The sequence shown here is derived from an EMBL/GenBank/DDBJ whole genome shotgun (WGS) entry which is preliminary data.</text>
</comment>
<proteinExistence type="predicted"/>
<name>A0A918JX99_9FLAO</name>
<dbReference type="EMBL" id="BMWS01000017">
    <property type="protein sequence ID" value="GGX23716.1"/>
    <property type="molecule type" value="Genomic_DNA"/>
</dbReference>
<evidence type="ECO:0000313" key="2">
    <source>
        <dbReference type="Proteomes" id="UP000601108"/>
    </source>
</evidence>
<protein>
    <recommendedName>
        <fullName evidence="3">HTH cro/C1-type domain-containing protein</fullName>
    </recommendedName>
</protein>
<gene>
    <name evidence="1" type="ORF">GCM10007384_26180</name>
</gene>
<dbReference type="AlphaFoldDB" id="A0A918JX99"/>
<dbReference type="Proteomes" id="UP000601108">
    <property type="component" value="Unassembled WGS sequence"/>
</dbReference>
<accession>A0A918JX99</accession>
<reference evidence="1 2" key="1">
    <citation type="journal article" date="2014" name="Int. J. Syst. Evol. Microbiol.">
        <title>Complete genome sequence of Corynebacterium casei LMG S-19264T (=DSM 44701T), isolated from a smear-ripened cheese.</title>
        <authorList>
            <consortium name="US DOE Joint Genome Institute (JGI-PGF)"/>
            <person name="Walter F."/>
            <person name="Albersmeier A."/>
            <person name="Kalinowski J."/>
            <person name="Ruckert C."/>
        </authorList>
    </citation>
    <scope>NUCLEOTIDE SEQUENCE [LARGE SCALE GENOMIC DNA]</scope>
    <source>
        <strain evidence="1 2">KCTC 12285</strain>
    </source>
</reference>
<dbReference type="RefSeq" id="WP_027412443.1">
    <property type="nucleotide sequence ID" value="NZ_BMWS01000017.1"/>
</dbReference>
<sequence>MDAGQRILKVIDHLKVSKNKFSTKLLGLSASTKIDHIIKGRNDLTSEFCNEICSVAPEINYTWLFKGEGEMLKENVEDNKKSYEDIDIDDLALMVVEYEDELMKNSLFRKMIERHSLIMLNDKMPELIDRIYKMKS</sequence>
<evidence type="ECO:0000313" key="1">
    <source>
        <dbReference type="EMBL" id="GGX23716.1"/>
    </source>
</evidence>